<dbReference type="AlphaFoldDB" id="A0A921UPM5"/>
<gene>
    <name evidence="1" type="ORF">BDA96_03G125700</name>
</gene>
<proteinExistence type="predicted"/>
<name>A0A921UPM5_SORBI</name>
<reference evidence="1" key="1">
    <citation type="journal article" date="2019" name="BMC Genomics">
        <title>A new reference genome for Sorghum bicolor reveals high levels of sequence similarity between sweet and grain genotypes: implications for the genetics of sugar metabolism.</title>
        <authorList>
            <person name="Cooper E.A."/>
            <person name="Brenton Z.W."/>
            <person name="Flinn B.S."/>
            <person name="Jenkins J."/>
            <person name="Shu S."/>
            <person name="Flowers D."/>
            <person name="Luo F."/>
            <person name="Wang Y."/>
            <person name="Xia P."/>
            <person name="Barry K."/>
            <person name="Daum C."/>
            <person name="Lipzen A."/>
            <person name="Yoshinaga Y."/>
            <person name="Schmutz J."/>
            <person name="Saski C."/>
            <person name="Vermerris W."/>
            <person name="Kresovich S."/>
        </authorList>
    </citation>
    <scope>NUCLEOTIDE SEQUENCE</scope>
</reference>
<comment type="caution">
    <text evidence="1">The sequence shown here is derived from an EMBL/GenBank/DDBJ whole genome shotgun (WGS) entry which is preliminary data.</text>
</comment>
<evidence type="ECO:0000313" key="1">
    <source>
        <dbReference type="EMBL" id="KAG0537176.1"/>
    </source>
</evidence>
<organism evidence="1 2">
    <name type="scientific">Sorghum bicolor</name>
    <name type="common">Sorghum</name>
    <name type="synonym">Sorghum vulgare</name>
    <dbReference type="NCBI Taxonomy" id="4558"/>
    <lineage>
        <taxon>Eukaryota</taxon>
        <taxon>Viridiplantae</taxon>
        <taxon>Streptophyta</taxon>
        <taxon>Embryophyta</taxon>
        <taxon>Tracheophyta</taxon>
        <taxon>Spermatophyta</taxon>
        <taxon>Magnoliopsida</taxon>
        <taxon>Liliopsida</taxon>
        <taxon>Poales</taxon>
        <taxon>Poaceae</taxon>
        <taxon>PACMAD clade</taxon>
        <taxon>Panicoideae</taxon>
        <taxon>Andropogonodae</taxon>
        <taxon>Andropogoneae</taxon>
        <taxon>Sorghinae</taxon>
        <taxon>Sorghum</taxon>
    </lineage>
</organism>
<dbReference type="EMBL" id="CM027682">
    <property type="protein sequence ID" value="KAG0537176.1"/>
    <property type="molecule type" value="Genomic_DNA"/>
</dbReference>
<reference evidence="1" key="2">
    <citation type="submission" date="2020-10" db="EMBL/GenBank/DDBJ databases">
        <authorList>
            <person name="Cooper E.A."/>
            <person name="Brenton Z.W."/>
            <person name="Flinn B.S."/>
            <person name="Jenkins J."/>
            <person name="Shu S."/>
            <person name="Flowers D."/>
            <person name="Luo F."/>
            <person name="Wang Y."/>
            <person name="Xia P."/>
            <person name="Barry K."/>
            <person name="Daum C."/>
            <person name="Lipzen A."/>
            <person name="Yoshinaga Y."/>
            <person name="Schmutz J."/>
            <person name="Saski C."/>
            <person name="Vermerris W."/>
            <person name="Kresovich S."/>
        </authorList>
    </citation>
    <scope>NUCLEOTIDE SEQUENCE</scope>
</reference>
<dbReference type="Proteomes" id="UP000807115">
    <property type="component" value="Chromosome 3"/>
</dbReference>
<sequence length="84" mass="9290">MGSDDSALAARAPTVAILDCHGAARPDPTARRRLGSSQSCLLPPVGVRSTKPYLHLPRRHRRWLGCIWRLDLDVDSTNIYVLAK</sequence>
<evidence type="ECO:0000313" key="2">
    <source>
        <dbReference type="Proteomes" id="UP000807115"/>
    </source>
</evidence>
<protein>
    <submittedName>
        <fullName evidence="1">Uncharacterized protein</fullName>
    </submittedName>
</protein>
<accession>A0A921UPM5</accession>